<comment type="subcellular location">
    <subcellularLocation>
        <location evidence="1">Membrane</location>
        <topology evidence="1">Single-pass membrane protein</topology>
    </subcellularLocation>
</comment>
<sequence length="515" mass="58821">MTCYRNGIKCMLLLFFMGLAALNTYIYWKDSQNENTISTSIQPEVTVEQSPSTTPFQCPFESWNQVHSDSVPNENLHLEWIQNNISRRDNILESQIRLLSSFVYSDHISITTNSQRSYGQKVYCRYYNCLREEITNSTYQSIFFPMNVIRCPRRIGVKYMSISFDSDEIPQEPIPLIYRVFEALIHEVSVCVGPIYGSESKWLEVAEFIEHYKLIGVRYFYFTVFNMNEYSRKIIDEYLRTGEIELIVIQSEYKTIDWQFHLLQINECHQRSKHHSKWVINVDIDERLVILDDKIKSVGSLLSGCNDTVAEVGFAIRRIQKTEKLPDKYESDEQLFSQGNTKDLSVESSAVVIVPRTTVAPGVTNKVSVIPFRPLHFTAPPKNGPPGVSPPPAPGGQCGVAPDFTPCVSNEIASKSLLECCKRKNLPAGCQQLYPRSHGSWSMWNIQCCPILGMCFPGKRQFRVLPTSWNRSEDWPQCEQFCRPTQGLSALGVQHIVCGNAVGDMLHCHHSGVRI</sequence>
<dbReference type="Pfam" id="PF01697">
    <property type="entry name" value="Glyco_transf_92"/>
    <property type="match status" value="1"/>
</dbReference>
<dbReference type="InterPro" id="IPR008166">
    <property type="entry name" value="Glyco_transf_92"/>
</dbReference>
<name>E3N3Q2_CAERE</name>
<evidence type="ECO:0000256" key="5">
    <source>
        <dbReference type="ARBA" id="ARBA00022692"/>
    </source>
</evidence>
<dbReference type="GO" id="GO:0005737">
    <property type="term" value="C:cytoplasm"/>
    <property type="evidence" value="ECO:0007669"/>
    <property type="project" value="TreeGrafter"/>
</dbReference>
<dbReference type="InParanoid" id="E3N3Q2"/>
<evidence type="ECO:0000256" key="1">
    <source>
        <dbReference type="ARBA" id="ARBA00004167"/>
    </source>
</evidence>
<keyword evidence="6 8" id="KW-1133">Transmembrane helix</keyword>
<dbReference type="GO" id="GO:0016757">
    <property type="term" value="F:glycosyltransferase activity"/>
    <property type="evidence" value="ECO:0007669"/>
    <property type="project" value="UniProtKB-UniRule"/>
</dbReference>
<proteinExistence type="inferred from homology"/>
<evidence type="ECO:0000313" key="9">
    <source>
        <dbReference type="EMBL" id="EFO85132.1"/>
    </source>
</evidence>
<evidence type="ECO:0000256" key="4">
    <source>
        <dbReference type="ARBA" id="ARBA00022679"/>
    </source>
</evidence>
<evidence type="ECO:0000313" key="10">
    <source>
        <dbReference type="Proteomes" id="UP000008281"/>
    </source>
</evidence>
<gene>
    <name evidence="9" type="ORF">CRE_21468</name>
</gene>
<dbReference type="OrthoDB" id="5872752at2759"/>
<dbReference type="HOGENOM" id="CLU_008031_0_0_1"/>
<dbReference type="eggNOG" id="KOG4735">
    <property type="taxonomic scope" value="Eukaryota"/>
</dbReference>
<dbReference type="AlphaFoldDB" id="E3N3Q2"/>
<keyword evidence="3 8" id="KW-0328">Glycosyltransferase</keyword>
<evidence type="ECO:0000256" key="6">
    <source>
        <dbReference type="ARBA" id="ARBA00022989"/>
    </source>
</evidence>
<keyword evidence="4 8" id="KW-0808">Transferase</keyword>
<organism evidence="10">
    <name type="scientific">Caenorhabditis remanei</name>
    <name type="common">Caenorhabditis vulgaris</name>
    <dbReference type="NCBI Taxonomy" id="31234"/>
    <lineage>
        <taxon>Eukaryota</taxon>
        <taxon>Metazoa</taxon>
        <taxon>Ecdysozoa</taxon>
        <taxon>Nematoda</taxon>
        <taxon>Chromadorea</taxon>
        <taxon>Rhabditida</taxon>
        <taxon>Rhabditina</taxon>
        <taxon>Rhabditomorpha</taxon>
        <taxon>Rhabditoidea</taxon>
        <taxon>Rhabditidae</taxon>
        <taxon>Peloderinae</taxon>
        <taxon>Caenorhabditis</taxon>
    </lineage>
</organism>
<protein>
    <recommendedName>
        <fullName evidence="8">Glycosyltransferase family 92 protein</fullName>
        <ecNumber evidence="8">2.4.1.-</ecNumber>
    </recommendedName>
</protein>
<evidence type="ECO:0000256" key="3">
    <source>
        <dbReference type="ARBA" id="ARBA00022676"/>
    </source>
</evidence>
<dbReference type="Proteomes" id="UP000008281">
    <property type="component" value="Unassembled WGS sequence"/>
</dbReference>
<dbReference type="GO" id="GO:0016020">
    <property type="term" value="C:membrane"/>
    <property type="evidence" value="ECO:0007669"/>
    <property type="project" value="UniProtKB-SubCell"/>
</dbReference>
<evidence type="ECO:0000256" key="7">
    <source>
        <dbReference type="ARBA" id="ARBA00023136"/>
    </source>
</evidence>
<dbReference type="PANTHER" id="PTHR21461:SF9">
    <property type="entry name" value="GLYCOSYLTRANSFERASE FAMILY 92 PROTEIN"/>
    <property type="match status" value="1"/>
</dbReference>
<keyword evidence="5 8" id="KW-0812">Transmembrane</keyword>
<reference evidence="9" key="1">
    <citation type="submission" date="2007-07" db="EMBL/GenBank/DDBJ databases">
        <title>PCAP assembly of the Caenorhabditis remanei genome.</title>
        <authorList>
            <consortium name="The Caenorhabditis remanei Sequencing Consortium"/>
            <person name="Wilson R.K."/>
        </authorList>
    </citation>
    <scope>NUCLEOTIDE SEQUENCE [LARGE SCALE GENOMIC DNA]</scope>
    <source>
        <strain evidence="9">PB4641</strain>
    </source>
</reference>
<keyword evidence="10" id="KW-1185">Reference proteome</keyword>
<feature type="transmembrane region" description="Helical" evidence="8">
    <location>
        <begin position="12"/>
        <end position="28"/>
    </location>
</feature>
<evidence type="ECO:0000256" key="2">
    <source>
        <dbReference type="ARBA" id="ARBA00007647"/>
    </source>
</evidence>
<keyword evidence="7 8" id="KW-0472">Membrane</keyword>
<dbReference type="PANTHER" id="PTHR21461">
    <property type="entry name" value="GLYCOSYLTRANSFERASE FAMILY 92 PROTEIN"/>
    <property type="match status" value="1"/>
</dbReference>
<dbReference type="EMBL" id="DS268520">
    <property type="protein sequence ID" value="EFO85132.1"/>
    <property type="molecule type" value="Genomic_DNA"/>
</dbReference>
<comment type="similarity">
    <text evidence="2 8">Belongs to the glycosyltransferase 92 family.</text>
</comment>
<dbReference type="EC" id="2.4.1.-" evidence="8"/>
<accession>E3N3Q2</accession>
<evidence type="ECO:0000256" key="8">
    <source>
        <dbReference type="RuleBase" id="RU366017"/>
    </source>
</evidence>